<dbReference type="InterPro" id="IPR052155">
    <property type="entry name" value="Biofilm_reg_signaling"/>
</dbReference>
<dbReference type="CDD" id="cd01949">
    <property type="entry name" value="GGDEF"/>
    <property type="match status" value="1"/>
</dbReference>
<dbReference type="RefSeq" id="WP_281761387.1">
    <property type="nucleotide sequence ID" value="NZ_AP026709.1"/>
</dbReference>
<dbReference type="NCBIfam" id="TIGR00254">
    <property type="entry name" value="GGDEF"/>
    <property type="match status" value="1"/>
</dbReference>
<dbReference type="SUPFAM" id="SSF55073">
    <property type="entry name" value="Nucleotide cyclase"/>
    <property type="match status" value="1"/>
</dbReference>
<protein>
    <recommendedName>
        <fullName evidence="7">Diguanylate cyclase</fullName>
    </recommendedName>
</protein>
<dbReference type="InterPro" id="IPR043128">
    <property type="entry name" value="Rev_trsase/Diguanyl_cyclase"/>
</dbReference>
<dbReference type="CDD" id="cd00130">
    <property type="entry name" value="PAS"/>
    <property type="match status" value="2"/>
</dbReference>
<dbReference type="SMART" id="SM00267">
    <property type="entry name" value="GGDEF"/>
    <property type="match status" value="1"/>
</dbReference>
<gene>
    <name evidence="5" type="ORF">SYK_32610</name>
</gene>
<dbReference type="PANTHER" id="PTHR44757:SF2">
    <property type="entry name" value="BIOFILM ARCHITECTURE MAINTENANCE PROTEIN MBAA"/>
    <property type="match status" value="1"/>
</dbReference>
<dbReference type="InterPro" id="IPR001610">
    <property type="entry name" value="PAC"/>
</dbReference>
<accession>A0ABM8B500</accession>
<feature type="coiled-coil region" evidence="1">
    <location>
        <begin position="3"/>
        <end position="30"/>
    </location>
</feature>
<dbReference type="Pfam" id="PF13426">
    <property type="entry name" value="PAS_9"/>
    <property type="match status" value="2"/>
</dbReference>
<dbReference type="PANTHER" id="PTHR44757">
    <property type="entry name" value="DIGUANYLATE CYCLASE DGCP"/>
    <property type="match status" value="1"/>
</dbReference>
<dbReference type="SUPFAM" id="SSF55785">
    <property type="entry name" value="PYP-like sensor domain (PAS domain)"/>
    <property type="match status" value="2"/>
</dbReference>
<organism evidence="5 6">
    <name type="scientific">Pseudodesulfovibrio nedwellii</name>
    <dbReference type="NCBI Taxonomy" id="2973072"/>
    <lineage>
        <taxon>Bacteria</taxon>
        <taxon>Pseudomonadati</taxon>
        <taxon>Thermodesulfobacteriota</taxon>
        <taxon>Desulfovibrionia</taxon>
        <taxon>Desulfovibrionales</taxon>
        <taxon>Desulfovibrionaceae</taxon>
    </lineage>
</organism>
<dbReference type="EMBL" id="AP026709">
    <property type="protein sequence ID" value="BDQ38901.1"/>
    <property type="molecule type" value="Genomic_DNA"/>
</dbReference>
<dbReference type="PROSITE" id="PS50112">
    <property type="entry name" value="PAS"/>
    <property type="match status" value="1"/>
</dbReference>
<feature type="domain" description="GGDEF" evidence="4">
    <location>
        <begin position="297"/>
        <end position="429"/>
    </location>
</feature>
<dbReference type="InterPro" id="IPR029787">
    <property type="entry name" value="Nucleotide_cyclase"/>
</dbReference>
<dbReference type="Proteomes" id="UP001317742">
    <property type="component" value="Chromosome"/>
</dbReference>
<dbReference type="InterPro" id="IPR000700">
    <property type="entry name" value="PAS-assoc_C"/>
</dbReference>
<evidence type="ECO:0000256" key="1">
    <source>
        <dbReference type="SAM" id="Coils"/>
    </source>
</evidence>
<feature type="domain" description="PAS" evidence="2">
    <location>
        <begin position="15"/>
        <end position="86"/>
    </location>
</feature>
<evidence type="ECO:0000313" key="5">
    <source>
        <dbReference type="EMBL" id="BDQ38901.1"/>
    </source>
</evidence>
<dbReference type="Pfam" id="PF00990">
    <property type="entry name" value="GGDEF"/>
    <property type="match status" value="1"/>
</dbReference>
<dbReference type="SMART" id="SM00086">
    <property type="entry name" value="PAC"/>
    <property type="match status" value="2"/>
</dbReference>
<keyword evidence="1" id="KW-0175">Coiled coil</keyword>
<sequence length="429" mass="48724">MDLQKALARIEELEEQLELQRMLADNAFEAIGVFDDSLRCVAANKEVTTVLGYSPEEVPGIHLLDCMDKEYHTIVAENVHNNVTEPYMVYGKRKDGTTFPAEGRGRTVFFKDKRYRVASLHDITFRRTTHADLQIALHEMEIIFANTKVGLMFLKGGRYVRRVNQTMAEMFGYDSPDDMRGLNVRELHLSEKNFNEFGDIHFSSLAEGAQIHIEYRLRRKDNTAIWCSLSGQAVDTENPIDLNKGVLWVIDDISKQKAEEARLIQLATTDDLTGALSRSEFYRLAENIMENENRKTAGSALLMIDLDHFKKVNDTYGHDAGDAVLRTFARDCRMILRDKDLFTRLGGEEFAILLPDSDLGGAIIVAERLRRRIAASKVTTDNGDIFYTISIGVAGTGSHKINMEELLQRADKSLYDAKHEGRNRVIFYD</sequence>
<dbReference type="InterPro" id="IPR035965">
    <property type="entry name" value="PAS-like_dom_sf"/>
</dbReference>
<dbReference type="InterPro" id="IPR000014">
    <property type="entry name" value="PAS"/>
</dbReference>
<keyword evidence="6" id="KW-1185">Reference proteome</keyword>
<dbReference type="Gene3D" id="3.30.450.20">
    <property type="entry name" value="PAS domain"/>
    <property type="match status" value="2"/>
</dbReference>
<dbReference type="NCBIfam" id="TIGR00229">
    <property type="entry name" value="sensory_box"/>
    <property type="match status" value="2"/>
</dbReference>
<evidence type="ECO:0000259" key="4">
    <source>
        <dbReference type="PROSITE" id="PS50887"/>
    </source>
</evidence>
<dbReference type="Gene3D" id="3.30.70.270">
    <property type="match status" value="1"/>
</dbReference>
<evidence type="ECO:0000259" key="3">
    <source>
        <dbReference type="PROSITE" id="PS50113"/>
    </source>
</evidence>
<proteinExistence type="predicted"/>
<feature type="domain" description="PAC" evidence="3">
    <location>
        <begin position="211"/>
        <end position="265"/>
    </location>
</feature>
<reference evidence="5 6" key="1">
    <citation type="submission" date="2022-08" db="EMBL/GenBank/DDBJ databases">
        <title>Genome Sequence of the sulphate-reducing bacterium, Pseudodesulfovibrio sp. SYK.</title>
        <authorList>
            <person name="Kondo R."/>
            <person name="Kataoka T."/>
        </authorList>
    </citation>
    <scope>NUCLEOTIDE SEQUENCE [LARGE SCALE GENOMIC DNA]</scope>
    <source>
        <strain evidence="5 6">SYK</strain>
    </source>
</reference>
<evidence type="ECO:0000259" key="2">
    <source>
        <dbReference type="PROSITE" id="PS50112"/>
    </source>
</evidence>
<evidence type="ECO:0008006" key="7">
    <source>
        <dbReference type="Google" id="ProtNLM"/>
    </source>
</evidence>
<dbReference type="PROSITE" id="PS50887">
    <property type="entry name" value="GGDEF"/>
    <property type="match status" value="1"/>
</dbReference>
<dbReference type="InterPro" id="IPR000160">
    <property type="entry name" value="GGDEF_dom"/>
</dbReference>
<dbReference type="PROSITE" id="PS50113">
    <property type="entry name" value="PAC"/>
    <property type="match status" value="1"/>
</dbReference>
<evidence type="ECO:0000313" key="6">
    <source>
        <dbReference type="Proteomes" id="UP001317742"/>
    </source>
</evidence>
<name>A0ABM8B500_9BACT</name>
<dbReference type="SMART" id="SM00091">
    <property type="entry name" value="PAS"/>
    <property type="match status" value="2"/>
</dbReference>